<evidence type="ECO:0000313" key="3">
    <source>
        <dbReference type="EMBL" id="MBB3050032.1"/>
    </source>
</evidence>
<keyword evidence="4" id="KW-1185">Reference proteome</keyword>
<proteinExistence type="predicted"/>
<reference evidence="3 4" key="1">
    <citation type="submission" date="2020-08" db="EMBL/GenBank/DDBJ databases">
        <title>Genomic Encyclopedia of Type Strains, Phase III (KMG-III): the genomes of soil and plant-associated and newly described type strains.</title>
        <authorList>
            <person name="Whitman W."/>
        </authorList>
    </citation>
    <scope>NUCLEOTIDE SEQUENCE [LARGE SCALE GENOMIC DNA]</scope>
    <source>
        <strain evidence="3 4">CECT 8577</strain>
    </source>
</reference>
<feature type="signal peptide" evidence="2">
    <location>
        <begin position="1"/>
        <end position="18"/>
    </location>
</feature>
<feature type="compositionally biased region" description="Low complexity" evidence="1">
    <location>
        <begin position="44"/>
        <end position="70"/>
    </location>
</feature>
<keyword evidence="2" id="KW-0732">Signal</keyword>
<sequence length="113" mass="11282">MRTFRVVAALAAVLSVMAMSPPPPESEAAGDAAITSSGAPIDGTVTTQAPTAPSPATSDVQPVTQPVTTTTDDETGPLAATGPSTPIGALVAVSGLALVARLTIRFLSRRREG</sequence>
<dbReference type="EMBL" id="JACHWU010000001">
    <property type="protein sequence ID" value="MBB3050032.1"/>
    <property type="molecule type" value="Genomic_DNA"/>
</dbReference>
<feature type="chain" id="PRO_5039578059" evidence="2">
    <location>
        <begin position="19"/>
        <end position="113"/>
    </location>
</feature>
<evidence type="ECO:0000256" key="1">
    <source>
        <dbReference type="SAM" id="MobiDB-lite"/>
    </source>
</evidence>
<protein>
    <submittedName>
        <fullName evidence="3">Uncharacterized protein</fullName>
    </submittedName>
</protein>
<name>A0A839RXZ9_9PSEU</name>
<feature type="region of interest" description="Disordered" evidence="1">
    <location>
        <begin position="19"/>
        <end position="85"/>
    </location>
</feature>
<evidence type="ECO:0000256" key="2">
    <source>
        <dbReference type="SAM" id="SignalP"/>
    </source>
</evidence>
<accession>A0A839RXZ9</accession>
<dbReference type="RefSeq" id="WP_183648506.1">
    <property type="nucleotide sequence ID" value="NZ_JACHWU010000001.1"/>
</dbReference>
<dbReference type="Proteomes" id="UP000550714">
    <property type="component" value="Unassembled WGS sequence"/>
</dbReference>
<gene>
    <name evidence="3" type="ORF">FHS23_001027</name>
</gene>
<comment type="caution">
    <text evidence="3">The sequence shown here is derived from an EMBL/GenBank/DDBJ whole genome shotgun (WGS) entry which is preliminary data.</text>
</comment>
<dbReference type="AlphaFoldDB" id="A0A839RXZ9"/>
<organism evidence="3 4">
    <name type="scientific">Prauserella isguenensis</name>
    <dbReference type="NCBI Taxonomy" id="1470180"/>
    <lineage>
        <taxon>Bacteria</taxon>
        <taxon>Bacillati</taxon>
        <taxon>Actinomycetota</taxon>
        <taxon>Actinomycetes</taxon>
        <taxon>Pseudonocardiales</taxon>
        <taxon>Pseudonocardiaceae</taxon>
        <taxon>Prauserella</taxon>
    </lineage>
</organism>
<evidence type="ECO:0000313" key="4">
    <source>
        <dbReference type="Proteomes" id="UP000550714"/>
    </source>
</evidence>